<dbReference type="KEGG" id="vta:B1420"/>
<dbReference type="Proteomes" id="UP000235828">
    <property type="component" value="Chromosome B"/>
</dbReference>
<name>A0A2N8ZM81_9VIBR</name>
<keyword evidence="6" id="KW-1185">Reference proteome</keyword>
<evidence type="ECO:0000256" key="2">
    <source>
        <dbReference type="ARBA" id="ARBA00023125"/>
    </source>
</evidence>
<dbReference type="CDD" id="cd00090">
    <property type="entry name" value="HTH_ARSR"/>
    <property type="match status" value="1"/>
</dbReference>
<dbReference type="InterPro" id="IPR001845">
    <property type="entry name" value="HTH_ArsR_DNA-bd_dom"/>
</dbReference>
<dbReference type="Gene3D" id="1.10.10.10">
    <property type="entry name" value="Winged helix-like DNA-binding domain superfamily/Winged helix DNA-binding domain"/>
    <property type="match status" value="1"/>
</dbReference>
<dbReference type="EMBL" id="LT960612">
    <property type="protein sequence ID" value="SON53031.1"/>
    <property type="molecule type" value="Genomic_DNA"/>
</dbReference>
<organism evidence="5 6">
    <name type="scientific">Vibrio tapetis subsp. tapetis</name>
    <dbReference type="NCBI Taxonomy" id="1671868"/>
    <lineage>
        <taxon>Bacteria</taxon>
        <taxon>Pseudomonadati</taxon>
        <taxon>Pseudomonadota</taxon>
        <taxon>Gammaproteobacteria</taxon>
        <taxon>Vibrionales</taxon>
        <taxon>Vibrionaceae</taxon>
        <taxon>Vibrio</taxon>
    </lineage>
</organism>
<protein>
    <submittedName>
        <fullName evidence="5">Putative regulatory protein ArsR family</fullName>
    </submittedName>
</protein>
<dbReference type="PRINTS" id="PR00778">
    <property type="entry name" value="HTHARSR"/>
</dbReference>
<evidence type="ECO:0000256" key="1">
    <source>
        <dbReference type="ARBA" id="ARBA00023015"/>
    </source>
</evidence>
<evidence type="ECO:0000313" key="6">
    <source>
        <dbReference type="Proteomes" id="UP000235828"/>
    </source>
</evidence>
<dbReference type="InterPro" id="IPR036388">
    <property type="entry name" value="WH-like_DNA-bd_sf"/>
</dbReference>
<proteinExistence type="predicted"/>
<keyword evidence="3" id="KW-0804">Transcription</keyword>
<keyword evidence="2" id="KW-0238">DNA-binding</keyword>
<dbReference type="NCBIfam" id="NF033788">
    <property type="entry name" value="HTH_metalloreg"/>
    <property type="match status" value="1"/>
</dbReference>
<dbReference type="InterPro" id="IPR051081">
    <property type="entry name" value="HTH_MetalResp_TranReg"/>
</dbReference>
<dbReference type="InterPro" id="IPR011991">
    <property type="entry name" value="ArsR-like_HTH"/>
</dbReference>
<keyword evidence="1" id="KW-0805">Transcription regulation</keyword>
<dbReference type="Pfam" id="PF01022">
    <property type="entry name" value="HTH_5"/>
    <property type="match status" value="1"/>
</dbReference>
<reference evidence="5 6" key="1">
    <citation type="submission" date="2017-10" db="EMBL/GenBank/DDBJ databases">
        <authorList>
            <person name="Banno H."/>
            <person name="Chua N.-H."/>
        </authorList>
    </citation>
    <scope>NUCLEOTIDE SEQUENCE [LARGE SCALE GENOMIC DNA]</scope>
    <source>
        <strain evidence="5">Vibrio tapetis CECT4600</strain>
    </source>
</reference>
<sequence length="118" mass="13194">MWLAMKKSCAEANNTAFSSTEKQLIEEKEFAALCKALSHPARVRILNILLTLDNLGGCLNSDLVSELGLAQSTVSEHLRILKQAEFITAEPIPPKMCYRINRNRIDLFSQRFSGLVNS</sequence>
<gene>
    <name evidence="5" type="ORF">VTAP4600_B1420</name>
</gene>
<evidence type="ECO:0000313" key="5">
    <source>
        <dbReference type="EMBL" id="SON53031.1"/>
    </source>
</evidence>
<dbReference type="AlphaFoldDB" id="A0A2N8ZM81"/>
<feature type="domain" description="HTH arsR-type" evidence="4">
    <location>
        <begin position="22"/>
        <end position="118"/>
    </location>
</feature>
<dbReference type="SMART" id="SM00418">
    <property type="entry name" value="HTH_ARSR"/>
    <property type="match status" value="1"/>
</dbReference>
<dbReference type="PROSITE" id="PS50987">
    <property type="entry name" value="HTH_ARSR_2"/>
    <property type="match status" value="1"/>
</dbReference>
<dbReference type="SUPFAM" id="SSF46785">
    <property type="entry name" value="Winged helix' DNA-binding domain"/>
    <property type="match status" value="1"/>
</dbReference>
<dbReference type="GO" id="GO:0003700">
    <property type="term" value="F:DNA-binding transcription factor activity"/>
    <property type="evidence" value="ECO:0007669"/>
    <property type="project" value="InterPro"/>
</dbReference>
<accession>A0A2N8ZM81</accession>
<dbReference type="PANTHER" id="PTHR33154:SF15">
    <property type="entry name" value="REGULATORY PROTEIN ARSR"/>
    <property type="match status" value="1"/>
</dbReference>
<dbReference type="GO" id="GO:0003677">
    <property type="term" value="F:DNA binding"/>
    <property type="evidence" value="ECO:0007669"/>
    <property type="project" value="UniProtKB-KW"/>
</dbReference>
<evidence type="ECO:0000259" key="4">
    <source>
        <dbReference type="PROSITE" id="PS50987"/>
    </source>
</evidence>
<dbReference type="PANTHER" id="PTHR33154">
    <property type="entry name" value="TRANSCRIPTIONAL REGULATOR, ARSR FAMILY"/>
    <property type="match status" value="1"/>
</dbReference>
<dbReference type="InterPro" id="IPR036390">
    <property type="entry name" value="WH_DNA-bd_sf"/>
</dbReference>
<evidence type="ECO:0000256" key="3">
    <source>
        <dbReference type="ARBA" id="ARBA00023163"/>
    </source>
</evidence>